<dbReference type="EMBL" id="CP003639">
    <property type="protein sequence ID" value="AFM43382.1"/>
    <property type="molecule type" value="Genomic_DNA"/>
</dbReference>
<name>I4DC58_DESAJ</name>
<keyword evidence="2" id="KW-1185">Reference proteome</keyword>
<accession>I4DC58</accession>
<protein>
    <submittedName>
        <fullName evidence="1">Uncharacterized protein</fullName>
    </submittedName>
</protein>
<reference evidence="1 2" key="1">
    <citation type="journal article" date="2012" name="J. Bacteriol.">
        <title>Complete genome sequences of Desulfosporosinus orientis DSM765T, Desulfosporosinus youngiae DSM17734T, Desulfosporosinus meridiei DSM13257T, and Desulfosporosinus acidiphilus DSM22704T.</title>
        <authorList>
            <person name="Pester M."/>
            <person name="Brambilla E."/>
            <person name="Alazard D."/>
            <person name="Rattei T."/>
            <person name="Weinmaier T."/>
            <person name="Han J."/>
            <person name="Lucas S."/>
            <person name="Lapidus A."/>
            <person name="Cheng J.F."/>
            <person name="Goodwin L."/>
            <person name="Pitluck S."/>
            <person name="Peters L."/>
            <person name="Ovchinnikova G."/>
            <person name="Teshima H."/>
            <person name="Detter J.C."/>
            <person name="Han C.S."/>
            <person name="Tapia R."/>
            <person name="Land M.L."/>
            <person name="Hauser L."/>
            <person name="Kyrpides N.C."/>
            <person name="Ivanova N.N."/>
            <person name="Pagani I."/>
            <person name="Huntmann M."/>
            <person name="Wei C.L."/>
            <person name="Davenport K.W."/>
            <person name="Daligault H."/>
            <person name="Chain P.S."/>
            <person name="Chen A."/>
            <person name="Mavromatis K."/>
            <person name="Markowitz V."/>
            <person name="Szeto E."/>
            <person name="Mikhailova N."/>
            <person name="Pati A."/>
            <person name="Wagner M."/>
            <person name="Woyke T."/>
            <person name="Ollivier B."/>
            <person name="Klenk H.P."/>
            <person name="Spring S."/>
            <person name="Loy A."/>
        </authorList>
    </citation>
    <scope>NUCLEOTIDE SEQUENCE [LARGE SCALE GENOMIC DNA]</scope>
    <source>
        <strain evidence="2">DSM 22704 / JCM 16185 / SJ4</strain>
    </source>
</reference>
<gene>
    <name evidence="1" type="ordered locus">Desaci_4542</name>
</gene>
<dbReference type="Proteomes" id="UP000002892">
    <property type="component" value="Chromosome"/>
</dbReference>
<dbReference type="KEGG" id="dai:Desaci_4542"/>
<organism evidence="1 2">
    <name type="scientific">Desulfosporosinus acidiphilus (strain DSM 22704 / JCM 16185 / SJ4)</name>
    <dbReference type="NCBI Taxonomy" id="646529"/>
    <lineage>
        <taxon>Bacteria</taxon>
        <taxon>Bacillati</taxon>
        <taxon>Bacillota</taxon>
        <taxon>Clostridia</taxon>
        <taxon>Eubacteriales</taxon>
        <taxon>Desulfitobacteriaceae</taxon>
        <taxon>Desulfosporosinus</taxon>
    </lineage>
</organism>
<dbReference type="AlphaFoldDB" id="I4DC58"/>
<proteinExistence type="predicted"/>
<evidence type="ECO:0000313" key="1">
    <source>
        <dbReference type="EMBL" id="AFM43382.1"/>
    </source>
</evidence>
<dbReference type="HOGENOM" id="CLU_3006729_0_0_9"/>
<sequence length="56" mass="7049">MLYNELSDGEFKKLIRKQYNYIKKIAREGLYYKQLHFKQWGCFYPTRYVFHRLPII</sequence>
<evidence type="ECO:0000313" key="2">
    <source>
        <dbReference type="Proteomes" id="UP000002892"/>
    </source>
</evidence>